<dbReference type="RefSeq" id="WP_073481572.1">
    <property type="nucleotide sequence ID" value="NZ_FQVN01000003.1"/>
</dbReference>
<keyword evidence="5 6" id="KW-0472">Membrane</keyword>
<evidence type="ECO:0000313" key="7">
    <source>
        <dbReference type="EMBL" id="SHF34333.1"/>
    </source>
</evidence>
<dbReference type="STRING" id="2017.SAMN05444320_103282"/>
<dbReference type="PANTHER" id="PTHR30086:SF20">
    <property type="entry name" value="ARGININE EXPORTER PROTEIN ARGO-RELATED"/>
    <property type="match status" value="1"/>
</dbReference>
<accession>A0A1M5AVW6</accession>
<evidence type="ECO:0000256" key="2">
    <source>
        <dbReference type="ARBA" id="ARBA00022475"/>
    </source>
</evidence>
<keyword evidence="4 6" id="KW-1133">Transmembrane helix</keyword>
<dbReference type="GO" id="GO:0015171">
    <property type="term" value="F:amino acid transmembrane transporter activity"/>
    <property type="evidence" value="ECO:0007669"/>
    <property type="project" value="TreeGrafter"/>
</dbReference>
<dbReference type="PANTHER" id="PTHR30086">
    <property type="entry name" value="ARGININE EXPORTER PROTEIN ARGO"/>
    <property type="match status" value="1"/>
</dbReference>
<dbReference type="InterPro" id="IPR001123">
    <property type="entry name" value="LeuE-type"/>
</dbReference>
<gene>
    <name evidence="7" type="ORF">SAMN05444320_103282</name>
</gene>
<evidence type="ECO:0000256" key="1">
    <source>
        <dbReference type="ARBA" id="ARBA00004651"/>
    </source>
</evidence>
<feature type="transmembrane region" description="Helical" evidence="6">
    <location>
        <begin position="159"/>
        <end position="185"/>
    </location>
</feature>
<dbReference type="OrthoDB" id="3175972at2"/>
<dbReference type="PIRSF" id="PIRSF006324">
    <property type="entry name" value="LeuE"/>
    <property type="match status" value="1"/>
</dbReference>
<evidence type="ECO:0000256" key="5">
    <source>
        <dbReference type="ARBA" id="ARBA00023136"/>
    </source>
</evidence>
<name>A0A1M5AVW6_STRHI</name>
<sequence length="218" mass="22530">MTSASLLAYTVAALLVAMSPGLDTMFTLRSTALGGRRAGLAAVAGIGAGSVAWGVASVAGLTALLRASQLAYDVIRYAGAAYLLWLGASALWRSWRDRGRVGDAGATALSAEVVASGARPLVAFRSGLVTNLLNPKVGVFYMSLLPQFLPAGGSGAAGWALLLIGIHVSAGAVWLSGVVWLAARARRLLARERVKRWLDRAMAAVLVGFGVRVALDGR</sequence>
<reference evidence="7 8" key="1">
    <citation type="submission" date="2016-11" db="EMBL/GenBank/DDBJ databases">
        <authorList>
            <person name="Jaros S."/>
            <person name="Januszkiewicz K."/>
            <person name="Wedrychowicz H."/>
        </authorList>
    </citation>
    <scope>NUCLEOTIDE SEQUENCE [LARGE SCALE GENOMIC DNA]</scope>
    <source>
        <strain evidence="7 8">DSM 44523</strain>
    </source>
</reference>
<dbReference type="Pfam" id="PF01810">
    <property type="entry name" value="LysE"/>
    <property type="match status" value="1"/>
</dbReference>
<protein>
    <submittedName>
        <fullName evidence="7">Threonine/homoserine/homoserine lactone efflux protein</fullName>
    </submittedName>
</protein>
<organism evidence="7 8">
    <name type="scientific">Streptoalloteichus hindustanus</name>
    <dbReference type="NCBI Taxonomy" id="2017"/>
    <lineage>
        <taxon>Bacteria</taxon>
        <taxon>Bacillati</taxon>
        <taxon>Actinomycetota</taxon>
        <taxon>Actinomycetes</taxon>
        <taxon>Pseudonocardiales</taxon>
        <taxon>Pseudonocardiaceae</taxon>
        <taxon>Streptoalloteichus</taxon>
    </lineage>
</organism>
<feature type="transmembrane region" description="Helical" evidence="6">
    <location>
        <begin position="77"/>
        <end position="95"/>
    </location>
</feature>
<dbReference type="Proteomes" id="UP000184501">
    <property type="component" value="Unassembled WGS sequence"/>
</dbReference>
<keyword evidence="3 6" id="KW-0812">Transmembrane</keyword>
<evidence type="ECO:0000313" key="8">
    <source>
        <dbReference type="Proteomes" id="UP000184501"/>
    </source>
</evidence>
<evidence type="ECO:0000256" key="4">
    <source>
        <dbReference type="ARBA" id="ARBA00022989"/>
    </source>
</evidence>
<proteinExistence type="predicted"/>
<comment type="subcellular location">
    <subcellularLocation>
        <location evidence="1">Cell membrane</location>
        <topology evidence="1">Multi-pass membrane protein</topology>
    </subcellularLocation>
</comment>
<keyword evidence="8" id="KW-1185">Reference proteome</keyword>
<dbReference type="EMBL" id="FQVN01000003">
    <property type="protein sequence ID" value="SHF34333.1"/>
    <property type="molecule type" value="Genomic_DNA"/>
</dbReference>
<evidence type="ECO:0000256" key="6">
    <source>
        <dbReference type="SAM" id="Phobius"/>
    </source>
</evidence>
<feature type="transmembrane region" description="Helical" evidence="6">
    <location>
        <begin position="44"/>
        <end position="65"/>
    </location>
</feature>
<dbReference type="GO" id="GO:0005886">
    <property type="term" value="C:plasma membrane"/>
    <property type="evidence" value="ECO:0007669"/>
    <property type="project" value="UniProtKB-SubCell"/>
</dbReference>
<keyword evidence="2" id="KW-1003">Cell membrane</keyword>
<evidence type="ECO:0000256" key="3">
    <source>
        <dbReference type="ARBA" id="ARBA00022692"/>
    </source>
</evidence>
<dbReference type="AlphaFoldDB" id="A0A1M5AVW6"/>